<dbReference type="EMBL" id="JQ418523">
    <property type="protein sequence ID" value="AFK88996.1"/>
    <property type="molecule type" value="Genomic_DNA"/>
</dbReference>
<feature type="transmembrane region" description="Helical" evidence="6">
    <location>
        <begin position="54"/>
        <end position="72"/>
    </location>
</feature>
<keyword evidence="2 6" id="KW-0812">Transmembrane</keyword>
<evidence type="ECO:0000256" key="2">
    <source>
        <dbReference type="ARBA" id="ARBA00022692"/>
    </source>
</evidence>
<dbReference type="CDD" id="cd16424">
    <property type="entry name" value="VirB8"/>
    <property type="match status" value="1"/>
</dbReference>
<keyword evidence="3 6" id="KW-1133">Transmembrane helix</keyword>
<sequence length="251" mass="28678">MTKNSSTTTTMNPDMEQTKAPNGFVPRPGDYDGLRDNFKEVHTLESERKRSQAFRFWMGWGLAGVFFTFSLVEGVRSLTWPHAQDHFRIAIVHNDGTYDAPVDVNELTPVQQKEILETSLVNYVNYRESYAYAASQKSYDIVSAMTAGKELKRYQKSLLDQNDPENPIVKYGLKAHKEALDIRLNPDPNSNNSWNFTFTLRVTEDEKDPVEIPMRGSMTFVKAPVSPKFRVPYDPASVAIIQYESHEVTTR</sequence>
<name>I3W069_ACEPA</name>
<evidence type="ECO:0000256" key="5">
    <source>
        <dbReference type="SAM" id="MobiDB-lite"/>
    </source>
</evidence>
<protein>
    <recommendedName>
        <fullName evidence="7">Bacterial virulence protein VirB8 domain-containing protein</fullName>
    </recommendedName>
</protein>
<accession>I3W069</accession>
<evidence type="ECO:0000256" key="1">
    <source>
        <dbReference type="ARBA" id="ARBA00004167"/>
    </source>
</evidence>
<keyword evidence="8" id="KW-0614">Plasmid</keyword>
<dbReference type="InterPro" id="IPR032710">
    <property type="entry name" value="NTF2-like_dom_sf"/>
</dbReference>
<dbReference type="GO" id="GO:0016020">
    <property type="term" value="C:membrane"/>
    <property type="evidence" value="ECO:0007669"/>
    <property type="project" value="UniProtKB-SubCell"/>
</dbReference>
<dbReference type="Gene3D" id="3.10.450.230">
    <property type="entry name" value="VirB8 protein"/>
    <property type="match status" value="1"/>
</dbReference>
<organism evidence="8">
    <name type="scientific">Acetobacter pasteurianus</name>
    <name type="common">Acetobacter turbidans</name>
    <dbReference type="NCBI Taxonomy" id="438"/>
    <lineage>
        <taxon>Bacteria</taxon>
        <taxon>Pseudomonadati</taxon>
        <taxon>Pseudomonadota</taxon>
        <taxon>Alphaproteobacteria</taxon>
        <taxon>Acetobacterales</taxon>
        <taxon>Acetobacteraceae</taxon>
        <taxon>Acetobacter</taxon>
    </lineage>
</organism>
<feature type="compositionally biased region" description="Low complexity" evidence="5">
    <location>
        <begin position="1"/>
        <end position="12"/>
    </location>
</feature>
<dbReference type="Pfam" id="PF04335">
    <property type="entry name" value="VirB8"/>
    <property type="match status" value="1"/>
</dbReference>
<dbReference type="SUPFAM" id="SSF54427">
    <property type="entry name" value="NTF2-like"/>
    <property type="match status" value="1"/>
</dbReference>
<evidence type="ECO:0000256" key="4">
    <source>
        <dbReference type="ARBA" id="ARBA00023136"/>
    </source>
</evidence>
<reference evidence="8" key="1">
    <citation type="submission" date="2012-01" db="EMBL/GenBank/DDBJ databases">
        <authorList>
            <person name="Summers A.O."/>
            <person name="Wireman J."/>
        </authorList>
    </citation>
    <scope>NUCLEOTIDE SEQUENCE</scope>
    <source>
        <strain evidence="8">AC2-58</strain>
        <plasmid evidence="8">pAC258-29</plasmid>
    </source>
</reference>
<evidence type="ECO:0000313" key="8">
    <source>
        <dbReference type="EMBL" id="AFK88996.1"/>
    </source>
</evidence>
<evidence type="ECO:0000256" key="6">
    <source>
        <dbReference type="SAM" id="Phobius"/>
    </source>
</evidence>
<feature type="domain" description="Bacterial virulence protein VirB8" evidence="7">
    <location>
        <begin position="46"/>
        <end position="221"/>
    </location>
</feature>
<comment type="subcellular location">
    <subcellularLocation>
        <location evidence="1">Membrane</location>
        <topology evidence="1">Single-pass membrane protein</topology>
    </subcellularLocation>
</comment>
<evidence type="ECO:0000256" key="3">
    <source>
        <dbReference type="ARBA" id="ARBA00022989"/>
    </source>
</evidence>
<dbReference type="AlphaFoldDB" id="I3W069"/>
<geneLocation type="plasmid" evidence="8">
    <name>pAC258-29</name>
</geneLocation>
<evidence type="ECO:0000259" key="7">
    <source>
        <dbReference type="Pfam" id="PF04335"/>
    </source>
</evidence>
<dbReference type="InterPro" id="IPR007430">
    <property type="entry name" value="VirB8"/>
</dbReference>
<keyword evidence="4 6" id="KW-0472">Membrane</keyword>
<feature type="region of interest" description="Disordered" evidence="5">
    <location>
        <begin position="1"/>
        <end position="26"/>
    </location>
</feature>
<proteinExistence type="predicted"/>